<name>A0A1P8UUQ5_9RHOB</name>
<sequence length="40" mass="4631">MSQHRQREAALACLRLMIDEMRPAELPMVHPNEQGKERTG</sequence>
<dbReference type="EMBL" id="CP015093">
    <property type="protein sequence ID" value="APZ53122.1"/>
    <property type="molecule type" value="Genomic_DNA"/>
</dbReference>
<accession>A0A1P8UUQ5</accession>
<dbReference type="AlphaFoldDB" id="A0A1P8UUQ5"/>
<dbReference type="STRING" id="1250539.Ga0080574_TMP2788"/>
<proteinExistence type="predicted"/>
<reference evidence="1 2" key="1">
    <citation type="submission" date="2016-04" db="EMBL/GenBank/DDBJ databases">
        <title>Deep-sea bacteria in the southern Pacific.</title>
        <authorList>
            <person name="Tang K."/>
        </authorList>
    </citation>
    <scope>NUCLEOTIDE SEQUENCE [LARGE SCALE GENOMIC DNA]</scope>
    <source>
        <strain evidence="1 2">JLT2014</strain>
    </source>
</reference>
<dbReference type="Proteomes" id="UP000187059">
    <property type="component" value="Chromosome"/>
</dbReference>
<evidence type="ECO:0000313" key="1">
    <source>
        <dbReference type="EMBL" id="APZ53122.1"/>
    </source>
</evidence>
<gene>
    <name evidence="1" type="ORF">Ga0080574_TMP2788</name>
</gene>
<dbReference type="KEGG" id="paby:Ga0080574_TMP2788"/>
<keyword evidence="2" id="KW-1185">Reference proteome</keyword>
<organism evidence="1 2">
    <name type="scientific">Salipiger abyssi</name>
    <dbReference type="NCBI Taxonomy" id="1250539"/>
    <lineage>
        <taxon>Bacteria</taxon>
        <taxon>Pseudomonadati</taxon>
        <taxon>Pseudomonadota</taxon>
        <taxon>Alphaproteobacteria</taxon>
        <taxon>Rhodobacterales</taxon>
        <taxon>Roseobacteraceae</taxon>
        <taxon>Salipiger</taxon>
    </lineage>
</organism>
<protein>
    <submittedName>
        <fullName evidence="1">Uncharacterized protein</fullName>
    </submittedName>
</protein>
<evidence type="ECO:0000313" key="2">
    <source>
        <dbReference type="Proteomes" id="UP000187059"/>
    </source>
</evidence>